<dbReference type="InterPro" id="IPR016176">
    <property type="entry name" value="Cbl-dep_enz_cat"/>
</dbReference>
<evidence type="ECO:0000313" key="2">
    <source>
        <dbReference type="EMBL" id="SMB97250.1"/>
    </source>
</evidence>
<feature type="domain" description="Methylmalonyl-CoA mutase alpha/beta chain catalytic" evidence="1">
    <location>
        <begin position="190"/>
        <end position="443"/>
    </location>
</feature>
<name>A0A1W1VVI1_9BACT</name>
<dbReference type="PANTHER" id="PTHR48101:SF1">
    <property type="entry name" value="METHYLMALONYL-COA MUTASE, LARGE SUBUNIT"/>
    <property type="match status" value="1"/>
</dbReference>
<keyword evidence="3" id="KW-1185">Reference proteome</keyword>
<dbReference type="Proteomes" id="UP000192266">
    <property type="component" value="Unassembled WGS sequence"/>
</dbReference>
<reference evidence="2 3" key="1">
    <citation type="submission" date="2017-04" db="EMBL/GenBank/DDBJ databases">
        <authorList>
            <person name="Afonso C.L."/>
            <person name="Miller P.J."/>
            <person name="Scott M.A."/>
            <person name="Spackman E."/>
            <person name="Goraichik I."/>
            <person name="Dimitrov K.M."/>
            <person name="Suarez D.L."/>
            <person name="Swayne D.E."/>
        </authorList>
    </citation>
    <scope>NUCLEOTIDE SEQUENCE [LARGE SCALE GENOMIC DNA]</scope>
    <source>
        <strain evidence="2 3">DSM 11622</strain>
    </source>
</reference>
<dbReference type="RefSeq" id="WP_084446441.1">
    <property type="nucleotide sequence ID" value="NZ_FWWW01000075.1"/>
</dbReference>
<dbReference type="EMBL" id="FWWW01000075">
    <property type="protein sequence ID" value="SMB97250.1"/>
    <property type="molecule type" value="Genomic_DNA"/>
</dbReference>
<evidence type="ECO:0000313" key="3">
    <source>
        <dbReference type="Proteomes" id="UP000192266"/>
    </source>
</evidence>
<dbReference type="GO" id="GO:0031419">
    <property type="term" value="F:cobalamin binding"/>
    <property type="evidence" value="ECO:0007669"/>
    <property type="project" value="InterPro"/>
</dbReference>
<dbReference type="PANTHER" id="PTHR48101">
    <property type="entry name" value="METHYLMALONYL-COA MUTASE, MITOCHONDRIAL-RELATED"/>
    <property type="match status" value="1"/>
</dbReference>
<dbReference type="STRING" id="645990.SAMN00120144_0323"/>
<dbReference type="GO" id="GO:0016866">
    <property type="term" value="F:intramolecular transferase activity"/>
    <property type="evidence" value="ECO:0007669"/>
    <property type="project" value="InterPro"/>
</dbReference>
<sequence>MADTPRPAPVSFPEFQPVSTEAWQERIHRNLKGTDPATLLWQTTEGFSVQPFYHREALEVLGALPSPLLPEPAAPDRSWRNVPVVRVAAQNSGHEAVDQARISLDRGADGVHFVFSDDASAFDVDYLHSFLPLDTTFIGYSVPHHPTSLLRRLLAASEELGGFLLTDPLIHHHNTELATHLPELRTVVKLTQHLPTFKALTIDASFFGNRGGTNTQQVGYALNVAAAYLQNLPNAELSVADVAATMQLHLAIGTSYFLEIAKLRAVRRLWATLLHAFNLPPSLAATLRIHTSTSSWLQTTLDPHTNLLRFTTEAMAAVLGGATSLTVAPFDSLYREPGEFSERLARNLSVILREESQLGRVTDPAAGSYYLETLTDTLAREGWALFQATEAKGGLPKAWGSALEELRTVSRQQFNRIATGEQVIVGTNRFTQPQEEFEFDPKKLLRSRDFDTTRATYPTEVLSLVTALHFRRQLQQNQRAAVVLLGQDANRTILDSFLKTLPTEEQAALPLADPPADTLSVLYSTPETATLMYATIEQYRALAREVSAPDSADLSVHLPTLLSSDVATMQAAVQRHGFHEFSVNGYNTDDMLARLQGKK</sequence>
<accession>A0A1W1VVI1</accession>
<dbReference type="OrthoDB" id="9762378at2"/>
<dbReference type="Gene3D" id="3.20.20.240">
    <property type="entry name" value="Methylmalonyl-CoA mutase"/>
    <property type="match status" value="1"/>
</dbReference>
<dbReference type="SUPFAM" id="SSF51703">
    <property type="entry name" value="Cobalamin (vitamin B12)-dependent enzymes"/>
    <property type="match status" value="1"/>
</dbReference>
<evidence type="ECO:0000259" key="1">
    <source>
        <dbReference type="Pfam" id="PF01642"/>
    </source>
</evidence>
<protein>
    <submittedName>
        <fullName evidence="2">Methylmalonyl-CoA mutase</fullName>
    </submittedName>
</protein>
<proteinExistence type="predicted"/>
<dbReference type="InterPro" id="IPR006099">
    <property type="entry name" value="MeMalonylCoA_mutase_a/b_cat"/>
</dbReference>
<dbReference type="Pfam" id="PF01642">
    <property type="entry name" value="MM_CoA_mutase"/>
    <property type="match status" value="1"/>
</dbReference>
<gene>
    <name evidence="2" type="ORF">SAMN00120144_0323</name>
</gene>
<organism evidence="2 3">
    <name type="scientific">Hymenobacter roseosalivarius DSM 11622</name>
    <dbReference type="NCBI Taxonomy" id="645990"/>
    <lineage>
        <taxon>Bacteria</taxon>
        <taxon>Pseudomonadati</taxon>
        <taxon>Bacteroidota</taxon>
        <taxon>Cytophagia</taxon>
        <taxon>Cytophagales</taxon>
        <taxon>Hymenobacteraceae</taxon>
        <taxon>Hymenobacter</taxon>
    </lineage>
</organism>
<dbReference type="AlphaFoldDB" id="A0A1W1VVI1"/>